<evidence type="ECO:0000313" key="5">
    <source>
        <dbReference type="EMBL" id="GES85349.1"/>
    </source>
</evidence>
<dbReference type="InterPro" id="IPR029058">
    <property type="entry name" value="AB_hydrolase_fold"/>
</dbReference>
<dbReference type="EMBL" id="BEXD01000010">
    <property type="protein sequence ID" value="GBB83331.1"/>
    <property type="molecule type" value="Genomic_DNA"/>
</dbReference>
<name>A0A2Z6QEZ0_9GLOM</name>
<dbReference type="FunFam" id="3.40.50.1820:FF:000039">
    <property type="entry name" value="Esterase ybfF"/>
    <property type="match status" value="1"/>
</dbReference>
<dbReference type="Pfam" id="PF00561">
    <property type="entry name" value="Abhydrolase_1"/>
    <property type="match status" value="1"/>
</dbReference>
<evidence type="ECO:0000259" key="3">
    <source>
        <dbReference type="Pfam" id="PF00561"/>
    </source>
</evidence>
<evidence type="ECO:0000313" key="4">
    <source>
        <dbReference type="EMBL" id="GBB83331.1"/>
    </source>
</evidence>
<comment type="similarity">
    <text evidence="1">Belongs to the AB hydrolase superfamily.</text>
</comment>
<evidence type="ECO:0000256" key="1">
    <source>
        <dbReference type="ARBA" id="ARBA00008645"/>
    </source>
</evidence>
<dbReference type="GO" id="GO:0052689">
    <property type="term" value="F:carboxylic ester hydrolase activity"/>
    <property type="evidence" value="ECO:0007669"/>
    <property type="project" value="TreeGrafter"/>
</dbReference>
<dbReference type="Proteomes" id="UP000247702">
    <property type="component" value="Unassembled WGS sequence"/>
</dbReference>
<dbReference type="Proteomes" id="UP000615446">
    <property type="component" value="Unassembled WGS sequence"/>
</dbReference>
<organism evidence="4 6">
    <name type="scientific">Rhizophagus clarus</name>
    <dbReference type="NCBI Taxonomy" id="94130"/>
    <lineage>
        <taxon>Eukaryota</taxon>
        <taxon>Fungi</taxon>
        <taxon>Fungi incertae sedis</taxon>
        <taxon>Mucoromycota</taxon>
        <taxon>Glomeromycotina</taxon>
        <taxon>Glomeromycetes</taxon>
        <taxon>Glomerales</taxon>
        <taxon>Glomeraceae</taxon>
        <taxon>Rhizophagus</taxon>
    </lineage>
</organism>
<keyword evidence="6" id="KW-1185">Reference proteome</keyword>
<reference evidence="5" key="2">
    <citation type="submission" date="2019-10" db="EMBL/GenBank/DDBJ databases">
        <title>Conservation and host-specific expression of non-tandemly repeated heterogenous ribosome RNA gene in arbuscular mycorrhizal fungi.</title>
        <authorList>
            <person name="Maeda T."/>
            <person name="Kobayashi Y."/>
            <person name="Nakagawa T."/>
            <person name="Ezawa T."/>
            <person name="Yamaguchi K."/>
            <person name="Bino T."/>
            <person name="Nishimoto Y."/>
            <person name="Shigenobu S."/>
            <person name="Kawaguchi M."/>
        </authorList>
    </citation>
    <scope>NUCLEOTIDE SEQUENCE</scope>
    <source>
        <strain evidence="5">HR1</strain>
    </source>
</reference>
<dbReference type="EMBL" id="BLAL01000092">
    <property type="protein sequence ID" value="GES85349.1"/>
    <property type="molecule type" value="Genomic_DNA"/>
</dbReference>
<keyword evidence="2 5" id="KW-0378">Hydrolase</keyword>
<proteinExistence type="inferred from homology"/>
<sequence length="309" mass="35196">MFRSKALFCSSFNLSSLNKQPSIILNRKYSKHTHPSSSGIIKLSYTLYDPPEFDETNKNPYLIILHGLFGSKQNWKSLAKTFAHRLNTRVFTLDLRNHGDSPHLPVHNYEVMSDDVAAFIEEHKLYKTAVMGHSMGGRVAMAMALRQVPQIEKLIVVDAASVNSRMSSEFFTYIDVMKKIEQAGVVKQSKADEIMKDYISDVSIRHFLLTNLKKDPETGLYKFRIPLNVLSDSMEELGRFPFDAAHHTFHKKALFIAGTRSNYLPPKVYPTIRTFFPNSIIAELDAGHWVHAEKPLEFTAIVTDFIVKS</sequence>
<gene>
    <name evidence="5" type="ORF">RCL2_001243400</name>
    <name evidence="4" type="ORF">RclHR1_10060004</name>
</gene>
<dbReference type="Gene3D" id="3.40.50.1820">
    <property type="entry name" value="alpha/beta hydrolase"/>
    <property type="match status" value="1"/>
</dbReference>
<evidence type="ECO:0000256" key="2">
    <source>
        <dbReference type="ARBA" id="ARBA00022801"/>
    </source>
</evidence>
<dbReference type="PANTHER" id="PTHR46118">
    <property type="entry name" value="PROTEIN ABHD11"/>
    <property type="match status" value="1"/>
</dbReference>
<dbReference type="OrthoDB" id="8119704at2759"/>
<accession>A0A2Z6QEZ0</accession>
<reference evidence="4 6" key="1">
    <citation type="submission" date="2017-11" db="EMBL/GenBank/DDBJ databases">
        <title>The genome of Rhizophagus clarus HR1 reveals common genetic basis of auxotrophy among arbuscular mycorrhizal fungi.</title>
        <authorList>
            <person name="Kobayashi Y."/>
        </authorList>
    </citation>
    <scope>NUCLEOTIDE SEQUENCE [LARGE SCALE GENOMIC DNA]</scope>
    <source>
        <strain evidence="4 6">HR1</strain>
    </source>
</reference>
<comment type="caution">
    <text evidence="4">The sequence shown here is derived from an EMBL/GenBank/DDBJ whole genome shotgun (WGS) entry which is preliminary data.</text>
</comment>
<dbReference type="PANTHER" id="PTHR46118:SF4">
    <property type="entry name" value="PROTEIN ABHD11"/>
    <property type="match status" value="1"/>
</dbReference>
<dbReference type="PRINTS" id="PR00111">
    <property type="entry name" value="ABHYDROLASE"/>
</dbReference>
<dbReference type="STRING" id="94130.A0A2Z6QEZ0"/>
<evidence type="ECO:0000313" key="6">
    <source>
        <dbReference type="Proteomes" id="UP000247702"/>
    </source>
</evidence>
<dbReference type="GO" id="GO:0005739">
    <property type="term" value="C:mitochondrion"/>
    <property type="evidence" value="ECO:0007669"/>
    <property type="project" value="TreeGrafter"/>
</dbReference>
<protein>
    <submittedName>
        <fullName evidence="5">Alpha/beta hydrolase</fullName>
    </submittedName>
</protein>
<feature type="domain" description="AB hydrolase-1" evidence="3">
    <location>
        <begin position="61"/>
        <end position="295"/>
    </location>
</feature>
<dbReference type="InterPro" id="IPR000073">
    <property type="entry name" value="AB_hydrolase_1"/>
</dbReference>
<dbReference type="AlphaFoldDB" id="A0A2Z6QEZ0"/>
<dbReference type="SUPFAM" id="SSF53474">
    <property type="entry name" value="alpha/beta-Hydrolases"/>
    <property type="match status" value="1"/>
</dbReference>